<evidence type="ECO:0000256" key="3">
    <source>
        <dbReference type="RuleBase" id="RU003560"/>
    </source>
</evidence>
<dbReference type="Proteomes" id="UP001596306">
    <property type="component" value="Unassembled WGS sequence"/>
</dbReference>
<dbReference type="NCBIfam" id="NF005453">
    <property type="entry name" value="PRK07046.1"/>
    <property type="match status" value="1"/>
</dbReference>
<comment type="cofactor">
    <cofactor evidence="1">
        <name>pyridoxal 5'-phosphate</name>
        <dbReference type="ChEBI" id="CHEBI:597326"/>
    </cofactor>
</comment>
<name>A0ABW1VGQ1_9MICO</name>
<dbReference type="PANTHER" id="PTHR43713:SF3">
    <property type="entry name" value="GLUTAMATE-1-SEMIALDEHYDE 2,1-AMINOMUTASE 1, CHLOROPLASTIC-RELATED"/>
    <property type="match status" value="1"/>
</dbReference>
<gene>
    <name evidence="4" type="ORF">ACFQB0_11210</name>
</gene>
<proteinExistence type="inferred from homology"/>
<dbReference type="InterPro" id="IPR005814">
    <property type="entry name" value="Aminotrans_3"/>
</dbReference>
<reference evidence="5" key="1">
    <citation type="journal article" date="2019" name="Int. J. Syst. Evol. Microbiol.">
        <title>The Global Catalogue of Microorganisms (GCM) 10K type strain sequencing project: providing services to taxonomists for standard genome sequencing and annotation.</title>
        <authorList>
            <consortium name="The Broad Institute Genomics Platform"/>
            <consortium name="The Broad Institute Genome Sequencing Center for Infectious Disease"/>
            <person name="Wu L."/>
            <person name="Ma J."/>
        </authorList>
    </citation>
    <scope>NUCLEOTIDE SEQUENCE [LARGE SCALE GENOMIC DNA]</scope>
    <source>
        <strain evidence="5">CCUG 43304</strain>
    </source>
</reference>
<dbReference type="InterPro" id="IPR015422">
    <property type="entry name" value="PyrdxlP-dep_Trfase_small"/>
</dbReference>
<evidence type="ECO:0000256" key="1">
    <source>
        <dbReference type="ARBA" id="ARBA00001933"/>
    </source>
</evidence>
<dbReference type="SUPFAM" id="SSF53383">
    <property type="entry name" value="PLP-dependent transferases"/>
    <property type="match status" value="1"/>
</dbReference>
<dbReference type="Gene3D" id="3.40.640.10">
    <property type="entry name" value="Type I PLP-dependent aspartate aminotransferase-like (Major domain)"/>
    <property type="match status" value="1"/>
</dbReference>
<dbReference type="RefSeq" id="WP_386731415.1">
    <property type="nucleotide sequence ID" value="NZ_JBHSTP010000002.1"/>
</dbReference>
<dbReference type="InterPro" id="IPR015424">
    <property type="entry name" value="PyrdxlP-dep_Trfase"/>
</dbReference>
<keyword evidence="2 3" id="KW-0663">Pyridoxal phosphate</keyword>
<evidence type="ECO:0000313" key="5">
    <source>
        <dbReference type="Proteomes" id="UP001596306"/>
    </source>
</evidence>
<comment type="similarity">
    <text evidence="3">Belongs to the class-III pyridoxal-phosphate-dependent aminotransferase family.</text>
</comment>
<dbReference type="EMBL" id="JBHSTP010000002">
    <property type="protein sequence ID" value="MFC6356675.1"/>
    <property type="molecule type" value="Genomic_DNA"/>
</dbReference>
<dbReference type="PANTHER" id="PTHR43713">
    <property type="entry name" value="GLUTAMATE-1-SEMIALDEHYDE 2,1-AMINOMUTASE"/>
    <property type="match status" value="1"/>
</dbReference>
<comment type="caution">
    <text evidence="4">The sequence shown here is derived from an EMBL/GenBank/DDBJ whole genome shotgun (WGS) entry which is preliminary data.</text>
</comment>
<sequence>MIDRARLAELFERERRNFAERNPRSAAAYENASHLFGRVPMTWMNKKAGGFPLYIHGARGNRVTDIDGHEYIDFALGDTGAMAGHSAAPVVDAVGHRIFEQGGITTMLPTEDAEWVGAELTRRFGMDVWSFSLTATDANRWAIRLARALTGRPKILFHSYCYHGSVDESLIVVGPDGEGMSRPGNVGAPVKVTKTSRVAEFNDLEGLENQLRHGDVAAMLIEPALTNIGIVLPDPGYHEAVRELTRRHGTLLLIDETHTFSAGPGGATKAWGLEPDIVVIGKAIGGGIPSGAYGLSGELAESILARDDLDLVDMGGVGGTLAGSPLSVAAMRATLEKVLTDSAFEVMIETATVFTHGVQRVIDEYRLPWSINQLGARAEYRFATPYPRNGTDAAASADGELEDFLHLYLANRGILLTPFHNMALMCPQTTIADVETHHDVFEQAVRELLGR</sequence>
<evidence type="ECO:0000256" key="2">
    <source>
        <dbReference type="ARBA" id="ARBA00022898"/>
    </source>
</evidence>
<dbReference type="Pfam" id="PF00202">
    <property type="entry name" value="Aminotran_3"/>
    <property type="match status" value="1"/>
</dbReference>
<dbReference type="Gene3D" id="3.90.1150.10">
    <property type="entry name" value="Aspartate Aminotransferase, domain 1"/>
    <property type="match status" value="1"/>
</dbReference>
<organism evidence="4 5">
    <name type="scientific">Luethyella okanaganae</name>
    <dbReference type="NCBI Taxonomy" id="69372"/>
    <lineage>
        <taxon>Bacteria</taxon>
        <taxon>Bacillati</taxon>
        <taxon>Actinomycetota</taxon>
        <taxon>Actinomycetes</taxon>
        <taxon>Micrococcales</taxon>
        <taxon>Microbacteriaceae</taxon>
        <taxon>Luethyella</taxon>
    </lineage>
</organism>
<protein>
    <submittedName>
        <fullName evidence="4">Transaminase</fullName>
    </submittedName>
</protein>
<accession>A0ABW1VGQ1</accession>
<keyword evidence="5" id="KW-1185">Reference proteome</keyword>
<evidence type="ECO:0000313" key="4">
    <source>
        <dbReference type="EMBL" id="MFC6356675.1"/>
    </source>
</evidence>
<dbReference type="InterPro" id="IPR015421">
    <property type="entry name" value="PyrdxlP-dep_Trfase_major"/>
</dbReference>